<sequence length="264" mass="30698">MEKYFYKYVGLNYLNSLMIRMLLISITCCLQILNVQAQKYFITVDSLDRYGLVDTNNKILLDSRFSKIDDKRSYLLVTGYNRMMGVYNKKLKEILPIEYKKIKANCNSIFPGWIAAKKGEYFVYYDSTGNTVLSDNYKDAFPFRADTALVLIQDSDKIFSALINRSGDIIRIADSKDKEIFRMGCGVSGGQRAIEGLKKKGKYYGIFYNDEWLIEPKYDLIKGTIDYFYLVRRNNFFGVLNNEGKLVLPVIYKKIKTCHYNGYK</sequence>
<dbReference type="Proteomes" id="UP001172083">
    <property type="component" value="Unassembled WGS sequence"/>
</dbReference>
<organism evidence="1 2">
    <name type="scientific">Agaribacillus aureus</name>
    <dbReference type="NCBI Taxonomy" id="3051825"/>
    <lineage>
        <taxon>Bacteria</taxon>
        <taxon>Pseudomonadati</taxon>
        <taxon>Bacteroidota</taxon>
        <taxon>Cytophagia</taxon>
        <taxon>Cytophagales</taxon>
        <taxon>Splendidivirgaceae</taxon>
        <taxon>Agaribacillus</taxon>
    </lineage>
</organism>
<name>A0ABT8LES5_9BACT</name>
<gene>
    <name evidence="1" type="ORF">QQ020_28650</name>
</gene>
<protein>
    <submittedName>
        <fullName evidence="1">WG repeat-containing protein</fullName>
    </submittedName>
</protein>
<accession>A0ABT8LES5</accession>
<dbReference type="RefSeq" id="WP_346761417.1">
    <property type="nucleotide sequence ID" value="NZ_JAUJEB010000007.1"/>
</dbReference>
<reference evidence="1" key="1">
    <citation type="submission" date="2023-06" db="EMBL/GenBank/DDBJ databases">
        <title>Genomic of Agaribacillus aureum.</title>
        <authorList>
            <person name="Wang G."/>
        </authorList>
    </citation>
    <scope>NUCLEOTIDE SEQUENCE</scope>
    <source>
        <strain evidence="1">BMA12</strain>
    </source>
</reference>
<dbReference type="EMBL" id="JAUJEB010000007">
    <property type="protein sequence ID" value="MDN5216083.1"/>
    <property type="molecule type" value="Genomic_DNA"/>
</dbReference>
<evidence type="ECO:0000313" key="1">
    <source>
        <dbReference type="EMBL" id="MDN5216083.1"/>
    </source>
</evidence>
<proteinExistence type="predicted"/>
<keyword evidence="2" id="KW-1185">Reference proteome</keyword>
<comment type="caution">
    <text evidence="1">The sequence shown here is derived from an EMBL/GenBank/DDBJ whole genome shotgun (WGS) entry which is preliminary data.</text>
</comment>
<evidence type="ECO:0000313" key="2">
    <source>
        <dbReference type="Proteomes" id="UP001172083"/>
    </source>
</evidence>